<evidence type="ECO:0000313" key="3">
    <source>
        <dbReference type="Proteomes" id="UP000186677"/>
    </source>
</evidence>
<evidence type="ECO:0000259" key="1">
    <source>
        <dbReference type="Pfam" id="PF07702"/>
    </source>
</evidence>
<dbReference type="Pfam" id="PF07702">
    <property type="entry name" value="UTRA"/>
    <property type="match status" value="1"/>
</dbReference>
<dbReference type="SUPFAM" id="SSF64288">
    <property type="entry name" value="Chorismate lyase-like"/>
    <property type="match status" value="1"/>
</dbReference>
<proteinExistence type="predicted"/>
<gene>
    <name evidence="2" type="ORF">BOH73_18030</name>
</gene>
<dbReference type="Proteomes" id="UP000186677">
    <property type="component" value="Unassembled WGS sequence"/>
</dbReference>
<protein>
    <recommendedName>
        <fullName evidence="1">UbiC transcription regulator-associated domain-containing protein</fullName>
    </recommendedName>
</protein>
<dbReference type="PANTHER" id="PTHR44846">
    <property type="entry name" value="MANNOSYL-D-GLYCERATE TRANSPORT/METABOLISM SYSTEM REPRESSOR MNGR-RELATED"/>
    <property type="match status" value="1"/>
</dbReference>
<reference evidence="2 3" key="1">
    <citation type="submission" date="2016-11" db="EMBL/GenBank/DDBJ databases">
        <title>Draft genome of Pseudomonas versuta A4R1.5.</title>
        <authorList>
            <person name="See-Too W.-S."/>
        </authorList>
    </citation>
    <scope>NUCLEOTIDE SEQUENCE [LARGE SCALE GENOMIC DNA]</scope>
    <source>
        <strain evidence="2 3">A4R1.5</strain>
    </source>
</reference>
<dbReference type="InterPro" id="IPR028978">
    <property type="entry name" value="Chorismate_lyase_/UTRA_dom_sf"/>
</dbReference>
<feature type="domain" description="UbiC transcription regulator-associated" evidence="1">
    <location>
        <begin position="1"/>
        <end position="93"/>
    </location>
</feature>
<evidence type="ECO:0000313" key="2">
    <source>
        <dbReference type="EMBL" id="OKA19039.1"/>
    </source>
</evidence>
<sequence length="102" mass="11888">MFIDYSYIPLARYPKFDQRYQPGHSTYQLLHDDYETSVRSDRKVIDVYTATKAEAKWLGCEPGEPLLRIGKTAYDQHGRPVHCSELYCRANRVSLTIDNTSR</sequence>
<dbReference type="EMBL" id="MPJC01000014">
    <property type="protein sequence ID" value="OKA19039.1"/>
    <property type="molecule type" value="Genomic_DNA"/>
</dbReference>
<dbReference type="RefSeq" id="WP_060691598.1">
    <property type="nucleotide sequence ID" value="NZ_CP012676.1"/>
</dbReference>
<organism evidence="2 3">
    <name type="scientific">Pseudomonas versuta</name>
    <dbReference type="NCBI Taxonomy" id="1788301"/>
    <lineage>
        <taxon>Bacteria</taxon>
        <taxon>Pseudomonadati</taxon>
        <taxon>Pseudomonadota</taxon>
        <taxon>Gammaproteobacteria</taxon>
        <taxon>Pseudomonadales</taxon>
        <taxon>Pseudomonadaceae</taxon>
        <taxon>Pseudomonas</taxon>
    </lineage>
</organism>
<dbReference type="PANTHER" id="PTHR44846:SF1">
    <property type="entry name" value="MANNOSYL-D-GLYCERATE TRANSPORT_METABOLISM SYSTEM REPRESSOR MNGR-RELATED"/>
    <property type="match status" value="1"/>
</dbReference>
<keyword evidence="3" id="KW-1185">Reference proteome</keyword>
<comment type="caution">
    <text evidence="2">The sequence shown here is derived from an EMBL/GenBank/DDBJ whole genome shotgun (WGS) entry which is preliminary data.</text>
</comment>
<dbReference type="InterPro" id="IPR011663">
    <property type="entry name" value="UTRA"/>
</dbReference>
<name>A0ABX3E3X1_9PSED</name>
<dbReference type="InterPro" id="IPR050679">
    <property type="entry name" value="Bact_HTH_transcr_reg"/>
</dbReference>
<dbReference type="Gene3D" id="3.40.1410.10">
    <property type="entry name" value="Chorismate lyase-like"/>
    <property type="match status" value="1"/>
</dbReference>
<accession>A0ABX3E3X1</accession>